<feature type="transmembrane region" description="Helical" evidence="2">
    <location>
        <begin position="487"/>
        <end position="506"/>
    </location>
</feature>
<feature type="region of interest" description="Disordered" evidence="1">
    <location>
        <begin position="216"/>
        <end position="241"/>
    </location>
</feature>
<feature type="compositionally biased region" description="Low complexity" evidence="1">
    <location>
        <begin position="104"/>
        <end position="119"/>
    </location>
</feature>
<name>A0ABP7C5Y7_9MICC</name>
<protein>
    <submittedName>
        <fullName evidence="3">Uncharacterized protein</fullName>
    </submittedName>
</protein>
<feature type="transmembrane region" description="Helical" evidence="2">
    <location>
        <begin position="456"/>
        <end position="475"/>
    </location>
</feature>
<feature type="transmembrane region" description="Helical" evidence="2">
    <location>
        <begin position="361"/>
        <end position="381"/>
    </location>
</feature>
<feature type="compositionally biased region" description="Basic and acidic residues" evidence="1">
    <location>
        <begin position="87"/>
        <end position="103"/>
    </location>
</feature>
<feature type="transmembrane region" description="Helical" evidence="2">
    <location>
        <begin position="393"/>
        <end position="410"/>
    </location>
</feature>
<proteinExistence type="predicted"/>
<dbReference type="Proteomes" id="UP001500752">
    <property type="component" value="Unassembled WGS sequence"/>
</dbReference>
<feature type="transmembrane region" description="Helical" evidence="2">
    <location>
        <begin position="513"/>
        <end position="531"/>
    </location>
</feature>
<reference evidence="4" key="1">
    <citation type="journal article" date="2019" name="Int. J. Syst. Evol. Microbiol.">
        <title>The Global Catalogue of Microorganisms (GCM) 10K type strain sequencing project: providing services to taxonomists for standard genome sequencing and annotation.</title>
        <authorList>
            <consortium name="The Broad Institute Genomics Platform"/>
            <consortium name="The Broad Institute Genome Sequencing Center for Infectious Disease"/>
            <person name="Wu L."/>
            <person name="Ma J."/>
        </authorList>
    </citation>
    <scope>NUCLEOTIDE SEQUENCE [LARGE SCALE GENOMIC DNA]</scope>
    <source>
        <strain evidence="4">JCM 30742</strain>
    </source>
</reference>
<feature type="transmembrane region" description="Helical" evidence="2">
    <location>
        <begin position="537"/>
        <end position="554"/>
    </location>
</feature>
<comment type="caution">
    <text evidence="3">The sequence shown here is derived from an EMBL/GenBank/DDBJ whole genome shotgun (WGS) entry which is preliminary data.</text>
</comment>
<evidence type="ECO:0000256" key="2">
    <source>
        <dbReference type="SAM" id="Phobius"/>
    </source>
</evidence>
<feature type="compositionally biased region" description="Basic and acidic residues" evidence="1">
    <location>
        <begin position="216"/>
        <end position="229"/>
    </location>
</feature>
<sequence length="578" mass="62242">MPRFHQSPGRGSAPQERPAPASGFRHLAARHGQHEPSGDSEIHSLSDWFDHLPEPDWHKVGDHLLALPGQVGRRVSAAAAERRRKAAERAARREREAAEREAAEQAAALEAAHPGAAAQEARDRATTRALQVRALQEHVLQDRALHNRSTQVPPLQADQAQVPPAQARPLQAAARDAEAARIQAEALAARRQEARLAAAEKAALAAVLARQAERARQAEQSEQAHEAERALPANAGRPDIADGTAEAEQLGVLVERAREAIVAAQAEEASIPAPQPEESRSLWTEEQADPVYIPPYNLPSTEPDPEETPLDERRRRVVAASAGLAFLLGLLGLGAFGGGSLHTSPGGVFAPDFSLLSPARGALLIWPVVFLGMGAMAWFQWQPGQRSSLRQRSVGYPAAAATLLGGVWMVSARAGLVFLALLAAAAATGALGYCLRRLNDRTARTPRERLGMDVPIALYLGWMLTVLPWTLGVWATKLGLPVVLGDSLWAAVTLVVAAWAALTFALSERSRMAVATGFAWGLFWILGQRLLGDQRSTVVAITASMCAFVVLLATENRRYQITHAERLAARRQANALRD</sequence>
<accession>A0ABP7C5Y7</accession>
<evidence type="ECO:0000313" key="3">
    <source>
        <dbReference type="EMBL" id="GAA3678523.1"/>
    </source>
</evidence>
<keyword evidence="4" id="KW-1185">Reference proteome</keyword>
<keyword evidence="2" id="KW-1133">Transmembrane helix</keyword>
<feature type="transmembrane region" description="Helical" evidence="2">
    <location>
        <begin position="317"/>
        <end position="341"/>
    </location>
</feature>
<dbReference type="EMBL" id="BAABEO010000009">
    <property type="protein sequence ID" value="GAA3678523.1"/>
    <property type="molecule type" value="Genomic_DNA"/>
</dbReference>
<organism evidence="3 4">
    <name type="scientific">Arthrobacter ginkgonis</name>
    <dbReference type="NCBI Taxonomy" id="1630594"/>
    <lineage>
        <taxon>Bacteria</taxon>
        <taxon>Bacillati</taxon>
        <taxon>Actinomycetota</taxon>
        <taxon>Actinomycetes</taxon>
        <taxon>Micrococcales</taxon>
        <taxon>Micrococcaceae</taxon>
        <taxon>Arthrobacter</taxon>
    </lineage>
</organism>
<gene>
    <name evidence="3" type="ORF">GCM10023081_15990</name>
</gene>
<feature type="transmembrane region" description="Helical" evidence="2">
    <location>
        <begin position="416"/>
        <end position="435"/>
    </location>
</feature>
<feature type="region of interest" description="Disordered" evidence="1">
    <location>
        <begin position="79"/>
        <end position="125"/>
    </location>
</feature>
<evidence type="ECO:0000256" key="1">
    <source>
        <dbReference type="SAM" id="MobiDB-lite"/>
    </source>
</evidence>
<feature type="compositionally biased region" description="Basic and acidic residues" evidence="1">
    <location>
        <begin position="32"/>
        <end position="59"/>
    </location>
</feature>
<keyword evidence="2" id="KW-0812">Transmembrane</keyword>
<evidence type="ECO:0000313" key="4">
    <source>
        <dbReference type="Proteomes" id="UP001500752"/>
    </source>
</evidence>
<feature type="region of interest" description="Disordered" evidence="1">
    <location>
        <begin position="1"/>
        <end position="59"/>
    </location>
</feature>
<keyword evidence="2" id="KW-0472">Membrane</keyword>